<dbReference type="VEuPathDB" id="AmoebaDB:EIN_249230"/>
<keyword evidence="2" id="KW-1185">Reference proteome</keyword>
<gene>
    <name evidence="1" type="ORF">EIN_249230</name>
</gene>
<evidence type="ECO:0008006" key="3">
    <source>
        <dbReference type="Google" id="ProtNLM"/>
    </source>
</evidence>
<dbReference type="OrthoDB" id="28878at2759"/>
<name>A0A0A1UGG7_ENTIV</name>
<dbReference type="InterPro" id="IPR009003">
    <property type="entry name" value="Peptidase_S1_PA"/>
</dbReference>
<dbReference type="AlphaFoldDB" id="A0A0A1UGG7"/>
<dbReference type="KEGG" id="eiv:EIN_249230"/>
<dbReference type="RefSeq" id="XP_004261660.1">
    <property type="nucleotide sequence ID" value="XM_004261612.1"/>
</dbReference>
<proteinExistence type="predicted"/>
<dbReference type="OMA" id="IDICETI"/>
<protein>
    <recommendedName>
        <fullName evidence="3">Peptidase S1 domain-containing protein</fullName>
    </recommendedName>
</protein>
<evidence type="ECO:0000313" key="2">
    <source>
        <dbReference type="Proteomes" id="UP000014680"/>
    </source>
</evidence>
<accession>A0A0A1UGG7</accession>
<dbReference type="Proteomes" id="UP000014680">
    <property type="component" value="Unassembled WGS sequence"/>
</dbReference>
<reference evidence="1 2" key="1">
    <citation type="submission" date="2012-10" db="EMBL/GenBank/DDBJ databases">
        <authorList>
            <person name="Zafar N."/>
            <person name="Inman J."/>
            <person name="Hall N."/>
            <person name="Lorenzi H."/>
            <person name="Caler E."/>
        </authorList>
    </citation>
    <scope>NUCLEOTIDE SEQUENCE [LARGE SCALE GENOMIC DNA]</scope>
    <source>
        <strain evidence="1 2">IP1</strain>
    </source>
</reference>
<evidence type="ECO:0000313" key="1">
    <source>
        <dbReference type="EMBL" id="ELP94889.1"/>
    </source>
</evidence>
<dbReference type="GeneID" id="14893886"/>
<organism evidence="1 2">
    <name type="scientific">Entamoeba invadens IP1</name>
    <dbReference type="NCBI Taxonomy" id="370355"/>
    <lineage>
        <taxon>Eukaryota</taxon>
        <taxon>Amoebozoa</taxon>
        <taxon>Evosea</taxon>
        <taxon>Archamoebae</taxon>
        <taxon>Mastigamoebida</taxon>
        <taxon>Entamoebidae</taxon>
        <taxon>Entamoeba</taxon>
    </lineage>
</organism>
<dbReference type="EMBL" id="KB206169">
    <property type="protein sequence ID" value="ELP94889.1"/>
    <property type="molecule type" value="Genomic_DNA"/>
</dbReference>
<sequence>MEYIDTTFCNEDGSFGLCGFLVRVRKSEKVIGITSSILVEGNKETSKIFMRKEKCEMCCHLLGEIDICETIFKISKNEKESRSFGRLAIFACDNNFQNENMRWRSVETRAHLGGLIKDNTLKLLYNDWTFGYNILQELDFGMGVTQFCAERSDVVALRLTPKAPRNSNGALLVNSDKCPVGIVVYTKVQDNTTYAVCFGVVMKALLSLDSVKMFTQEKPEKQNENIETVIQCTLNSKQPRVFKMSANGRCSTCAPIYSLNGSTLFVSAAHSLGYKDVDVEVVDVETNTIYKSKRIFYSWCFDVVFVTIEKTFSIFEISTEISKTAFFLGFGASSQDVTLQPTKIYSIASQNNNDFICCCEGCVSEGMSGGVLLQNNSIYGLILSSDDDFSFCLCGAFIHKIVSLLQTKTEEEIQIELMGYGVVNEAIDGVGDYYEYRKIN</sequence>
<dbReference type="SUPFAM" id="SSF50494">
    <property type="entry name" value="Trypsin-like serine proteases"/>
    <property type="match status" value="1"/>
</dbReference>